<proteinExistence type="predicted"/>
<gene>
    <name evidence="1" type="ORF">PBS001_LOCUS574</name>
</gene>
<evidence type="ECO:0000313" key="1">
    <source>
        <dbReference type="EMBL" id="CAH0513778.1"/>
    </source>
</evidence>
<dbReference type="Proteomes" id="UP001158986">
    <property type="component" value="Unassembled WGS sequence"/>
</dbReference>
<sequence>MLQSTRARFSSFNDFYISDLIRRICRNNACFKLTFFHVVKSRSGGVLTCNCTILLVVDRCQSFFKECGSTRPSAGANEDIIGSRFMIEHLQAYTG</sequence>
<name>A0ABN8CKZ8_9STRA</name>
<dbReference type="EMBL" id="CAKLCB010000033">
    <property type="protein sequence ID" value="CAH0513778.1"/>
    <property type="molecule type" value="Genomic_DNA"/>
</dbReference>
<organism evidence="1 2">
    <name type="scientific">Peronospora belbahrii</name>
    <dbReference type="NCBI Taxonomy" id="622444"/>
    <lineage>
        <taxon>Eukaryota</taxon>
        <taxon>Sar</taxon>
        <taxon>Stramenopiles</taxon>
        <taxon>Oomycota</taxon>
        <taxon>Peronosporomycetes</taxon>
        <taxon>Peronosporales</taxon>
        <taxon>Peronosporaceae</taxon>
        <taxon>Peronospora</taxon>
    </lineage>
</organism>
<evidence type="ECO:0000313" key="2">
    <source>
        <dbReference type="Proteomes" id="UP001158986"/>
    </source>
</evidence>
<accession>A0ABN8CKZ8</accession>
<keyword evidence="2" id="KW-1185">Reference proteome</keyword>
<reference evidence="1 2" key="1">
    <citation type="submission" date="2021-11" db="EMBL/GenBank/DDBJ databases">
        <authorList>
            <person name="Islam A."/>
            <person name="Islam S."/>
            <person name="Flora M.S."/>
            <person name="Rahman M."/>
            <person name="Ziaur R.M."/>
            <person name="Epstein J.H."/>
            <person name="Hassan M."/>
            <person name="Klassen M."/>
            <person name="Woodard K."/>
            <person name="Webb A."/>
            <person name="Webby R.J."/>
            <person name="El Zowalaty M.E."/>
        </authorList>
    </citation>
    <scope>NUCLEOTIDE SEQUENCE [LARGE SCALE GENOMIC DNA]</scope>
    <source>
        <strain evidence="1">Pbs1</strain>
    </source>
</reference>
<comment type="caution">
    <text evidence="1">The sequence shown here is derived from an EMBL/GenBank/DDBJ whole genome shotgun (WGS) entry which is preliminary data.</text>
</comment>
<protein>
    <submittedName>
        <fullName evidence="1">Uncharacterized protein</fullName>
    </submittedName>
</protein>